<dbReference type="InterPro" id="IPR043129">
    <property type="entry name" value="ATPase_NBD"/>
</dbReference>
<dbReference type="InterPro" id="IPR002821">
    <property type="entry name" value="Hydantoinase_A"/>
</dbReference>
<evidence type="ECO:0000259" key="3">
    <source>
        <dbReference type="Pfam" id="PF06032"/>
    </source>
</evidence>
<dbReference type="EMBL" id="JAVRRD010000005">
    <property type="protein sequence ID" value="KAK5058653.1"/>
    <property type="molecule type" value="Genomic_DNA"/>
</dbReference>
<evidence type="ECO:0000259" key="4">
    <source>
        <dbReference type="Pfam" id="PF20906"/>
    </source>
</evidence>
<evidence type="ECO:0000313" key="5">
    <source>
        <dbReference type="EMBL" id="KAK5058653.1"/>
    </source>
</evidence>
<sequence length="989" mass="106314">MEPRNLIIGVDVGGTNTDAVLLDPAKSGPEAVIASYKATTGTDVTTGIEEAIQRLLQDANVRPERVSGLMIGTTHFINAVIERDSSRLDPVAVVRLAGGNYLTHTPPFVDFPPALKKIIDGHWAKISGGIEIDGTEIGPVKDEEVLEQAKIIKEKGLRKVAVVGIYSPFDDDYRQEDHVRDLLKKNLPENVDIVCSKDVAGIGYLARENATILNASILRFARRTINGFRQAMKRLNLRCPLFLTSNSGHLLSSREAMSYPIQIFSSGATNSIRGASFLSAQGPMTQSRYVVDIGGTTTDIGCLLPSGFPRLASTSTEIGGVKVNFAMPQVESIGLGGGSLVHELPGGRLSIGPDSVGQSLKEEAKCFNGDSLTTTDIMVSAGKMQLGTVVPEIPLALISKAREKMKKMIEDHVDRMKTSPEPCQLLLVGGGAFLCPAELQGVASIEIPTHANVANAVGAAVAEIGQEIEVIVDASKKDAMLLEVRAKAVAQAISRGAKQDQVRTIEEDVSGIAAIEGKFKITVKVVGPVHYERLLKNVEFDDDLLLAKDETYHETKRLKIGDHSEASFDAKLVDHTTYTPYVDCDRIWHLSETDAYYISLGCYILGCAGGGTPYGSYLQVRQLLRDGCSIKIVDIEDLPENAVVGPVAAMGSPVIAIERLGGSLIFDAMQGMEEHLNINFTATLTAEIGGANGMAPLVLSSSRYKDIPCVDADLMGRAFPAFEMSSLFIGANNINDLLPACLSSGDGTTLTLTSAKNSTSVDKVLRAACITMGLAAGISARPTTKSELQRFAVPKSMSLSWRLGRAVVLARSRGTLATVHEDIIQEFGGPQAASKVFEGKIVGIEQSIYKGHSHGTLIIEKLTDYEKETINGSDIDGPEKVRIPFINENLFIEATYTSGEKKILATVPDLIMLLDKLTGEAVGVPEYRYGLKVMVLVAAAHPLWTSSERGLDIAGPKAFKFDISFKPCGTYQPIRSVIDEFAPSKQTKV</sequence>
<dbReference type="GO" id="GO:0016787">
    <property type="term" value="F:hydrolase activity"/>
    <property type="evidence" value="ECO:0007669"/>
    <property type="project" value="InterPro"/>
</dbReference>
<dbReference type="RefSeq" id="XP_064709176.1">
    <property type="nucleotide sequence ID" value="XM_064854450.1"/>
</dbReference>
<proteinExistence type="predicted"/>
<feature type="domain" description="S-Me-THD N-terminal" evidence="3">
    <location>
        <begin position="594"/>
        <end position="753"/>
    </location>
</feature>
<dbReference type="Pfam" id="PF06032">
    <property type="entry name" value="S-Me-THD_N"/>
    <property type="match status" value="1"/>
</dbReference>
<feature type="domain" description="Hydantoinase/oxoprolinase N-terminal" evidence="2">
    <location>
        <begin position="8"/>
        <end position="185"/>
    </location>
</feature>
<dbReference type="PANTHER" id="PTHR11365:SF10">
    <property type="entry name" value="HYDANTOINASE_OXOPROLINASE"/>
    <property type="match status" value="1"/>
</dbReference>
<dbReference type="AlphaFoldDB" id="A0AAV9NLD8"/>
<dbReference type="FunFam" id="3.40.1610.10:FF:000001">
    <property type="entry name" value="Hydantoinase, putative"/>
    <property type="match status" value="1"/>
</dbReference>
<evidence type="ECO:0008006" key="7">
    <source>
        <dbReference type="Google" id="ProtNLM"/>
    </source>
</evidence>
<dbReference type="Gene3D" id="2.40.390.10">
    <property type="entry name" value="CV3147-like"/>
    <property type="match status" value="1"/>
</dbReference>
<dbReference type="PANTHER" id="PTHR11365">
    <property type="entry name" value="5-OXOPROLINASE RELATED"/>
    <property type="match status" value="1"/>
</dbReference>
<reference evidence="5 6" key="1">
    <citation type="submission" date="2023-08" db="EMBL/GenBank/DDBJ databases">
        <title>Black Yeasts Isolated from many extreme environments.</title>
        <authorList>
            <person name="Coleine C."/>
            <person name="Stajich J.E."/>
            <person name="Selbmann L."/>
        </authorList>
    </citation>
    <scope>NUCLEOTIDE SEQUENCE [LARGE SCALE GENOMIC DNA]</scope>
    <source>
        <strain evidence="5 6">CCFEE 5792</strain>
    </source>
</reference>
<dbReference type="Gene3D" id="3.30.420.40">
    <property type="match status" value="1"/>
</dbReference>
<dbReference type="InterPro" id="IPR045079">
    <property type="entry name" value="Oxoprolinase-like"/>
</dbReference>
<comment type="caution">
    <text evidence="5">The sequence shown here is derived from an EMBL/GenBank/DDBJ whole genome shotgun (WGS) entry which is preliminary data.</text>
</comment>
<dbReference type="InterPro" id="IPR048350">
    <property type="entry name" value="S-Me-THD-like_C"/>
</dbReference>
<dbReference type="GeneID" id="89979071"/>
<evidence type="ECO:0000259" key="2">
    <source>
        <dbReference type="Pfam" id="PF05378"/>
    </source>
</evidence>
<dbReference type="InterPro" id="IPR010318">
    <property type="entry name" value="S-Me-THD_N"/>
</dbReference>
<dbReference type="Proteomes" id="UP001358417">
    <property type="component" value="Unassembled WGS sequence"/>
</dbReference>
<dbReference type="SUPFAM" id="SSF160991">
    <property type="entry name" value="CV3147-like"/>
    <property type="match status" value="1"/>
</dbReference>
<organism evidence="5 6">
    <name type="scientific">Exophiala bonariae</name>
    <dbReference type="NCBI Taxonomy" id="1690606"/>
    <lineage>
        <taxon>Eukaryota</taxon>
        <taxon>Fungi</taxon>
        <taxon>Dikarya</taxon>
        <taxon>Ascomycota</taxon>
        <taxon>Pezizomycotina</taxon>
        <taxon>Eurotiomycetes</taxon>
        <taxon>Chaetothyriomycetidae</taxon>
        <taxon>Chaetothyriales</taxon>
        <taxon>Herpotrichiellaceae</taxon>
        <taxon>Exophiala</taxon>
    </lineage>
</organism>
<feature type="domain" description="Hydantoinase A/oxoprolinase" evidence="1">
    <location>
        <begin position="207"/>
        <end position="385"/>
    </location>
</feature>
<accession>A0AAV9NLD8</accession>
<dbReference type="InterPro" id="IPR024071">
    <property type="entry name" value="S-Me-THD_C_sf"/>
</dbReference>
<dbReference type="Pfam" id="PF20906">
    <property type="entry name" value="S-Me-THD_C"/>
    <property type="match status" value="1"/>
</dbReference>
<evidence type="ECO:0000259" key="1">
    <source>
        <dbReference type="Pfam" id="PF01968"/>
    </source>
</evidence>
<name>A0AAV9NLD8_9EURO</name>
<dbReference type="SUPFAM" id="SSF53067">
    <property type="entry name" value="Actin-like ATPase domain"/>
    <property type="match status" value="2"/>
</dbReference>
<keyword evidence="6" id="KW-1185">Reference proteome</keyword>
<dbReference type="InterPro" id="IPR008040">
    <property type="entry name" value="Hydant_A_N"/>
</dbReference>
<evidence type="ECO:0000313" key="6">
    <source>
        <dbReference type="Proteomes" id="UP001358417"/>
    </source>
</evidence>
<dbReference type="Pfam" id="PF01968">
    <property type="entry name" value="Hydantoinase_A"/>
    <property type="match status" value="1"/>
</dbReference>
<dbReference type="Gene3D" id="3.40.1610.10">
    <property type="entry name" value="CV3147-like domain"/>
    <property type="match status" value="1"/>
</dbReference>
<dbReference type="Pfam" id="PF05378">
    <property type="entry name" value="Hydant_A_N"/>
    <property type="match status" value="1"/>
</dbReference>
<gene>
    <name evidence="5" type="ORF">LTR84_010917</name>
</gene>
<protein>
    <recommendedName>
        <fullName evidence="7">Hydantoinase/oxoprolinase</fullName>
    </recommendedName>
</protein>
<feature type="domain" description="S-Me-THD-like C-terminal" evidence="4">
    <location>
        <begin position="759"/>
        <end position="967"/>
    </location>
</feature>
<dbReference type="InterPro" id="IPR027479">
    <property type="entry name" value="S-Me-THD_N_sf"/>
</dbReference>